<proteinExistence type="predicted"/>
<evidence type="ECO:0000313" key="2">
    <source>
        <dbReference type="Proteomes" id="UP001596223"/>
    </source>
</evidence>
<accession>A0ABW1JML9</accession>
<dbReference type="RefSeq" id="WP_378598931.1">
    <property type="nucleotide sequence ID" value="NZ_JBHSQN010000001.1"/>
</dbReference>
<evidence type="ECO:0000313" key="1">
    <source>
        <dbReference type="EMBL" id="MFC6009939.1"/>
    </source>
</evidence>
<sequence length="140" mass="15862">MSHPSSEESPGMGVIRVLSILGELEWAHIDVGYDKFSKRRTPPFIVWRYVDPVQGIDNSITKGVASYRGTVDWDVKSNRRGNWLIQPTRVAMDFLPRLGVGYGELPIEISKVDPDFCESAISDFKLLLMHLEDVWRGDLA</sequence>
<organism evidence="1 2">
    <name type="scientific">Nocardia lasii</name>
    <dbReference type="NCBI Taxonomy" id="1616107"/>
    <lineage>
        <taxon>Bacteria</taxon>
        <taxon>Bacillati</taxon>
        <taxon>Actinomycetota</taxon>
        <taxon>Actinomycetes</taxon>
        <taxon>Mycobacteriales</taxon>
        <taxon>Nocardiaceae</taxon>
        <taxon>Nocardia</taxon>
    </lineage>
</organism>
<name>A0ABW1JML9_9NOCA</name>
<gene>
    <name evidence="1" type="ORF">ACFP3H_02650</name>
</gene>
<comment type="caution">
    <text evidence="1">The sequence shown here is derived from an EMBL/GenBank/DDBJ whole genome shotgun (WGS) entry which is preliminary data.</text>
</comment>
<keyword evidence="2" id="KW-1185">Reference proteome</keyword>
<reference evidence="2" key="1">
    <citation type="journal article" date="2019" name="Int. J. Syst. Evol. Microbiol.">
        <title>The Global Catalogue of Microorganisms (GCM) 10K type strain sequencing project: providing services to taxonomists for standard genome sequencing and annotation.</title>
        <authorList>
            <consortium name="The Broad Institute Genomics Platform"/>
            <consortium name="The Broad Institute Genome Sequencing Center for Infectious Disease"/>
            <person name="Wu L."/>
            <person name="Ma J."/>
        </authorList>
    </citation>
    <scope>NUCLEOTIDE SEQUENCE [LARGE SCALE GENOMIC DNA]</scope>
    <source>
        <strain evidence="2">CCUG 36956</strain>
    </source>
</reference>
<dbReference type="EMBL" id="JBHSQN010000001">
    <property type="protein sequence ID" value="MFC6009939.1"/>
    <property type="molecule type" value="Genomic_DNA"/>
</dbReference>
<dbReference type="Proteomes" id="UP001596223">
    <property type="component" value="Unassembled WGS sequence"/>
</dbReference>
<protein>
    <submittedName>
        <fullName evidence="1">Uncharacterized protein</fullName>
    </submittedName>
</protein>